<feature type="compositionally biased region" description="Low complexity" evidence="1">
    <location>
        <begin position="404"/>
        <end position="420"/>
    </location>
</feature>
<dbReference type="RefSeq" id="WP_387974651.1">
    <property type="nucleotide sequence ID" value="NZ_JBHRWO010000010.1"/>
</dbReference>
<feature type="compositionally biased region" description="Basic and acidic residues" evidence="1">
    <location>
        <begin position="144"/>
        <end position="156"/>
    </location>
</feature>
<comment type="caution">
    <text evidence="2">The sequence shown here is derived from an EMBL/GenBank/DDBJ whole genome shotgun (WGS) entry which is preliminary data.</text>
</comment>
<dbReference type="Proteomes" id="UP001595712">
    <property type="component" value="Unassembled WGS sequence"/>
</dbReference>
<feature type="region of interest" description="Disordered" evidence="1">
    <location>
        <begin position="323"/>
        <end position="383"/>
    </location>
</feature>
<evidence type="ECO:0000313" key="2">
    <source>
        <dbReference type="EMBL" id="MFC3493016.1"/>
    </source>
</evidence>
<proteinExistence type="predicted"/>
<feature type="compositionally biased region" description="Basic and acidic residues" evidence="1">
    <location>
        <begin position="244"/>
        <end position="260"/>
    </location>
</feature>
<protein>
    <submittedName>
        <fullName evidence="2">Uncharacterized protein</fullName>
    </submittedName>
</protein>
<feature type="compositionally biased region" description="Low complexity" evidence="1">
    <location>
        <begin position="437"/>
        <end position="450"/>
    </location>
</feature>
<feature type="region of interest" description="Disordered" evidence="1">
    <location>
        <begin position="404"/>
        <end position="471"/>
    </location>
</feature>
<feature type="compositionally biased region" description="Basic and acidic residues" evidence="1">
    <location>
        <begin position="1"/>
        <end position="11"/>
    </location>
</feature>
<feature type="region of interest" description="Disordered" evidence="1">
    <location>
        <begin position="71"/>
        <end position="260"/>
    </location>
</feature>
<evidence type="ECO:0000256" key="1">
    <source>
        <dbReference type="SAM" id="MobiDB-lite"/>
    </source>
</evidence>
<evidence type="ECO:0000313" key="3">
    <source>
        <dbReference type="Proteomes" id="UP001595712"/>
    </source>
</evidence>
<name>A0ABV7PZU4_9ACTN</name>
<reference evidence="3" key="1">
    <citation type="journal article" date="2019" name="Int. J. Syst. Evol. Microbiol.">
        <title>The Global Catalogue of Microorganisms (GCM) 10K type strain sequencing project: providing services to taxonomists for standard genome sequencing and annotation.</title>
        <authorList>
            <consortium name="The Broad Institute Genomics Platform"/>
            <consortium name="The Broad Institute Genome Sequencing Center for Infectious Disease"/>
            <person name="Wu L."/>
            <person name="Ma J."/>
        </authorList>
    </citation>
    <scope>NUCLEOTIDE SEQUENCE [LARGE SCALE GENOMIC DNA]</scope>
    <source>
        <strain evidence="3">CGMCC 4.7396</strain>
    </source>
</reference>
<gene>
    <name evidence="2" type="ORF">ACFO8M_11020</name>
</gene>
<dbReference type="EMBL" id="JBHRWO010000010">
    <property type="protein sequence ID" value="MFC3493016.1"/>
    <property type="molecule type" value="Genomic_DNA"/>
</dbReference>
<sequence>MGRRTDWHLEATHLPTQEGRPPMVSVSVRQNRPEPIGRNAQPRNRVYPHPENPGLIEQVDGYYDWAGRRLFLEDGSPDPATPGTYRYQTRPDLCDLAAPDSDPASPRYEPPHLRHKPGDTWIIDRNRPHDPDDSGSFGSPGWRPDPRTGRHRRDELPDPIPPWEAGGAAQDNAEEAAGQADVPEVGGGEPPWRPRRRTSTPAPEPEPEAIASPAPHARPGLPITPDRSEPTPRRSPRFWQEEQEERKEERSGRETAQEEPWRFEKLREDAWDRFVIKSSELAAAHWADRRTLEYQHRWPVAMVLRMFRWLTAVVEGRSANKASVSVATPLPVPRQVQPHADQAPRTAEAARSTQSAEAARSALSREDSRQAAQEARPVPGAQMAQAIRSVQAARVRLAAAARETRADQGGAARQAAQSDQTEAVREAQSDQAKTARHAAQATRGAAPRSAGETGGAHWRGRPREERPRPSPLPYMARWERAFDAHRAFGEAVVL</sequence>
<organism evidence="2 3">
    <name type="scientific">Glycomyces rhizosphaerae</name>
    <dbReference type="NCBI Taxonomy" id="2054422"/>
    <lineage>
        <taxon>Bacteria</taxon>
        <taxon>Bacillati</taxon>
        <taxon>Actinomycetota</taxon>
        <taxon>Actinomycetes</taxon>
        <taxon>Glycomycetales</taxon>
        <taxon>Glycomycetaceae</taxon>
        <taxon>Glycomyces</taxon>
    </lineage>
</organism>
<keyword evidence="3" id="KW-1185">Reference proteome</keyword>
<accession>A0ABV7PZU4</accession>
<feature type="region of interest" description="Disordered" evidence="1">
    <location>
        <begin position="1"/>
        <end position="55"/>
    </location>
</feature>
<feature type="compositionally biased region" description="Basic and acidic residues" evidence="1">
    <location>
        <begin position="109"/>
        <end position="132"/>
    </location>
</feature>